<reference evidence="1" key="2">
    <citation type="submission" date="2025-03" db="EMBL/GenBank/DDBJ databases">
        <authorList>
            <consortium name="ELIXIR-Norway"/>
            <consortium name="Elixir Norway"/>
        </authorList>
    </citation>
    <scope>NUCLEOTIDE SEQUENCE</scope>
</reference>
<name>A0AC59Z118_RANTA</name>
<accession>A0AC59Z118</accession>
<reference evidence="1" key="1">
    <citation type="submission" date="2023-05" db="EMBL/GenBank/DDBJ databases">
        <authorList>
            <consortium name="ELIXIR-Norway"/>
        </authorList>
    </citation>
    <scope>NUCLEOTIDE SEQUENCE</scope>
</reference>
<organism evidence="1 2">
    <name type="scientific">Rangifer tarandus platyrhynchus</name>
    <name type="common">Svalbard reindeer</name>
    <dbReference type="NCBI Taxonomy" id="3082113"/>
    <lineage>
        <taxon>Eukaryota</taxon>
        <taxon>Metazoa</taxon>
        <taxon>Chordata</taxon>
        <taxon>Craniata</taxon>
        <taxon>Vertebrata</taxon>
        <taxon>Euteleostomi</taxon>
        <taxon>Mammalia</taxon>
        <taxon>Eutheria</taxon>
        <taxon>Laurasiatheria</taxon>
        <taxon>Artiodactyla</taxon>
        <taxon>Ruminantia</taxon>
        <taxon>Pecora</taxon>
        <taxon>Cervidae</taxon>
        <taxon>Odocoileinae</taxon>
        <taxon>Rangifer</taxon>
    </lineage>
</organism>
<dbReference type="Proteomes" id="UP001162501">
    <property type="component" value="Chromosome 21"/>
</dbReference>
<dbReference type="EMBL" id="OX596105">
    <property type="protein sequence ID" value="CAN0143219.1"/>
    <property type="molecule type" value="Genomic_DNA"/>
</dbReference>
<protein>
    <submittedName>
        <fullName evidence="1">Uncharacterized protein</fullName>
    </submittedName>
</protein>
<proteinExistence type="predicted"/>
<gene>
    <name evidence="1" type="ORF">MRATA1EN22A_LOCUS12703</name>
</gene>
<evidence type="ECO:0000313" key="2">
    <source>
        <dbReference type="Proteomes" id="UP001162501"/>
    </source>
</evidence>
<evidence type="ECO:0000313" key="1">
    <source>
        <dbReference type="EMBL" id="CAN0143219.1"/>
    </source>
</evidence>
<sequence length="104" mass="10936">MPPSLRALRAPHNPPAARRSQLRTAQAQSHRTRTGDAIRLSAISPQVARPLSRVISSCDSSMVLRRACVPVSVRVALMASATPGTGRAGVGAMWAAISSPRELG</sequence>